<dbReference type="Proteomes" id="UP000606172">
    <property type="component" value="Unassembled WGS sequence"/>
</dbReference>
<dbReference type="Gene3D" id="1.10.150.130">
    <property type="match status" value="1"/>
</dbReference>
<dbReference type="Pfam" id="PF14659">
    <property type="entry name" value="Phage_int_SAM_3"/>
    <property type="match status" value="1"/>
</dbReference>
<name>A0A919VA15_9ACTN</name>
<dbReference type="InterPro" id="IPR010998">
    <property type="entry name" value="Integrase_recombinase_N"/>
</dbReference>
<keyword evidence="2" id="KW-0238">DNA-binding</keyword>
<dbReference type="RefSeq" id="WP_204029851.1">
    <property type="nucleotide sequence ID" value="NZ_BOOW01000031.1"/>
</dbReference>
<evidence type="ECO:0000256" key="1">
    <source>
        <dbReference type="ARBA" id="ARBA00022908"/>
    </source>
</evidence>
<dbReference type="EMBL" id="BOOW01000031">
    <property type="protein sequence ID" value="GII94922.1"/>
    <property type="molecule type" value="Genomic_DNA"/>
</dbReference>
<dbReference type="InterPro" id="IPR002104">
    <property type="entry name" value="Integrase_catalytic"/>
</dbReference>
<dbReference type="PANTHER" id="PTHR30349">
    <property type="entry name" value="PHAGE INTEGRASE-RELATED"/>
    <property type="match status" value="1"/>
</dbReference>
<evidence type="ECO:0000313" key="7">
    <source>
        <dbReference type="Proteomes" id="UP000606172"/>
    </source>
</evidence>
<evidence type="ECO:0000256" key="4">
    <source>
        <dbReference type="SAM" id="MobiDB-lite"/>
    </source>
</evidence>
<dbReference type="InterPro" id="IPR011010">
    <property type="entry name" value="DNA_brk_join_enz"/>
</dbReference>
<dbReference type="AlphaFoldDB" id="A0A919VA15"/>
<dbReference type="InterPro" id="IPR004107">
    <property type="entry name" value="Integrase_SAM-like_N"/>
</dbReference>
<dbReference type="Pfam" id="PF00589">
    <property type="entry name" value="Phage_integrase"/>
    <property type="match status" value="1"/>
</dbReference>
<evidence type="ECO:0000259" key="5">
    <source>
        <dbReference type="PROSITE" id="PS51898"/>
    </source>
</evidence>
<organism evidence="6 7">
    <name type="scientific">Sinosporangium siamense</name>
    <dbReference type="NCBI Taxonomy" id="1367973"/>
    <lineage>
        <taxon>Bacteria</taxon>
        <taxon>Bacillati</taxon>
        <taxon>Actinomycetota</taxon>
        <taxon>Actinomycetes</taxon>
        <taxon>Streptosporangiales</taxon>
        <taxon>Streptosporangiaceae</taxon>
        <taxon>Sinosporangium</taxon>
    </lineage>
</organism>
<feature type="region of interest" description="Disordered" evidence="4">
    <location>
        <begin position="1"/>
        <end position="31"/>
    </location>
</feature>
<dbReference type="CDD" id="cd01189">
    <property type="entry name" value="INT_ICEBs1_C_like"/>
    <property type="match status" value="1"/>
</dbReference>
<keyword evidence="7" id="KW-1185">Reference proteome</keyword>
<evidence type="ECO:0000313" key="6">
    <source>
        <dbReference type="EMBL" id="GII94922.1"/>
    </source>
</evidence>
<keyword evidence="1" id="KW-0229">DNA integration</keyword>
<protein>
    <submittedName>
        <fullName evidence="6">Site-specific integrase</fullName>
    </submittedName>
</protein>
<feature type="domain" description="Tyr recombinase" evidence="5">
    <location>
        <begin position="226"/>
        <end position="425"/>
    </location>
</feature>
<keyword evidence="3" id="KW-0233">DNA recombination</keyword>
<accession>A0A919VA15</accession>
<evidence type="ECO:0000256" key="2">
    <source>
        <dbReference type="ARBA" id="ARBA00023125"/>
    </source>
</evidence>
<dbReference type="InterPro" id="IPR013762">
    <property type="entry name" value="Integrase-like_cat_sf"/>
</dbReference>
<sequence>MPPKAALTTPDEDPGNRSGAPKSRRTRANSEGSIFPYRNGYAAYVWVTTPDGAKKRKWAYGKTRDETHKRWLKLHEAARKGPVVTKSQSLSAYLNRWLNEVVRPNLAPATASNYDMFVRLYIAPKLGSKRLDKLTLRDVQTWHNQLKLTCHCCAQGKDAKRPKSHRNPKVRQRCCAVGNCCSQLASERTVRDAWTVLRAALNNAVREELLPRNVAALRRVNKPRRKRVKPWSVDEARQLLESARTNGDPLYPAYVLILCLGLRHGELLRLRWKDVDLDAEELTIGWQLQRIGGKLLHRQTKTESSDAPLPLIDMCITALRERKAAQDTARIAAKSPWPKNGLVFTTRTGHPIEPRNFNRSFAKAIKRAEVRQIPVHATRKTCASLLVALDVHPRIAMQILRHSQIAVTMNIYSEVSSEDTRKALKKLGEKLL</sequence>
<dbReference type="SUPFAM" id="SSF56349">
    <property type="entry name" value="DNA breaking-rejoining enzymes"/>
    <property type="match status" value="1"/>
</dbReference>
<dbReference type="GO" id="GO:0006310">
    <property type="term" value="P:DNA recombination"/>
    <property type="evidence" value="ECO:0007669"/>
    <property type="project" value="UniProtKB-KW"/>
</dbReference>
<gene>
    <name evidence="6" type="ORF">Ssi02_51530</name>
</gene>
<reference evidence="6" key="1">
    <citation type="submission" date="2021-01" db="EMBL/GenBank/DDBJ databases">
        <title>Whole genome shotgun sequence of Sinosporangium siamense NBRC 109515.</title>
        <authorList>
            <person name="Komaki H."/>
            <person name="Tamura T."/>
        </authorList>
    </citation>
    <scope>NUCLEOTIDE SEQUENCE</scope>
    <source>
        <strain evidence="6">NBRC 109515</strain>
    </source>
</reference>
<proteinExistence type="predicted"/>
<dbReference type="PANTHER" id="PTHR30349:SF91">
    <property type="entry name" value="INTA PROTEIN"/>
    <property type="match status" value="1"/>
</dbReference>
<evidence type="ECO:0000256" key="3">
    <source>
        <dbReference type="ARBA" id="ARBA00023172"/>
    </source>
</evidence>
<dbReference type="Gene3D" id="1.10.443.10">
    <property type="entry name" value="Intergrase catalytic core"/>
    <property type="match status" value="1"/>
</dbReference>
<dbReference type="GO" id="GO:0003677">
    <property type="term" value="F:DNA binding"/>
    <property type="evidence" value="ECO:0007669"/>
    <property type="project" value="UniProtKB-KW"/>
</dbReference>
<comment type="caution">
    <text evidence="6">The sequence shown here is derived from an EMBL/GenBank/DDBJ whole genome shotgun (WGS) entry which is preliminary data.</text>
</comment>
<dbReference type="GO" id="GO:0015074">
    <property type="term" value="P:DNA integration"/>
    <property type="evidence" value="ECO:0007669"/>
    <property type="project" value="UniProtKB-KW"/>
</dbReference>
<dbReference type="InterPro" id="IPR050090">
    <property type="entry name" value="Tyrosine_recombinase_XerCD"/>
</dbReference>
<dbReference type="PROSITE" id="PS51898">
    <property type="entry name" value="TYR_RECOMBINASE"/>
    <property type="match status" value="1"/>
</dbReference>